<evidence type="ECO:0000313" key="2">
    <source>
        <dbReference type="Proteomes" id="UP001372338"/>
    </source>
</evidence>
<protein>
    <submittedName>
        <fullName evidence="1">Uncharacterized protein</fullName>
    </submittedName>
</protein>
<organism evidence="1 2">
    <name type="scientific">Crotalaria pallida</name>
    <name type="common">Smooth rattlebox</name>
    <name type="synonym">Crotalaria striata</name>
    <dbReference type="NCBI Taxonomy" id="3830"/>
    <lineage>
        <taxon>Eukaryota</taxon>
        <taxon>Viridiplantae</taxon>
        <taxon>Streptophyta</taxon>
        <taxon>Embryophyta</taxon>
        <taxon>Tracheophyta</taxon>
        <taxon>Spermatophyta</taxon>
        <taxon>Magnoliopsida</taxon>
        <taxon>eudicotyledons</taxon>
        <taxon>Gunneridae</taxon>
        <taxon>Pentapetalae</taxon>
        <taxon>rosids</taxon>
        <taxon>fabids</taxon>
        <taxon>Fabales</taxon>
        <taxon>Fabaceae</taxon>
        <taxon>Papilionoideae</taxon>
        <taxon>50 kb inversion clade</taxon>
        <taxon>genistoids sensu lato</taxon>
        <taxon>core genistoids</taxon>
        <taxon>Crotalarieae</taxon>
        <taxon>Crotalaria</taxon>
    </lineage>
</organism>
<dbReference type="Proteomes" id="UP001372338">
    <property type="component" value="Unassembled WGS sequence"/>
</dbReference>
<dbReference type="EMBL" id="JAYWIO010000006">
    <property type="protein sequence ID" value="KAK7255816.1"/>
    <property type="molecule type" value="Genomic_DNA"/>
</dbReference>
<comment type="caution">
    <text evidence="1">The sequence shown here is derived from an EMBL/GenBank/DDBJ whole genome shotgun (WGS) entry which is preliminary data.</text>
</comment>
<sequence>MACWDVEGFSLRDLCRCHHCLLANSDGFALLGGLRHAMRSFLASLPFWGGNSSLWFPTDGAKCRVWDTLIIAPPPPMVVATYIPPPAAIFVLQIVSSTHLRQPAINILLYPQIVTSNLEYHISNSRSRRVTFLCIFLLTANLRSRHIPLSVFA</sequence>
<name>A0AAN9EEF7_CROPI</name>
<reference evidence="1 2" key="1">
    <citation type="submission" date="2024-01" db="EMBL/GenBank/DDBJ databases">
        <title>The genomes of 5 underutilized Papilionoideae crops provide insights into root nodulation and disease resistanc.</title>
        <authorList>
            <person name="Yuan L."/>
        </authorList>
    </citation>
    <scope>NUCLEOTIDE SEQUENCE [LARGE SCALE GENOMIC DNA]</scope>
    <source>
        <strain evidence="1">ZHUSHIDOU_FW_LH</strain>
        <tissue evidence="1">Leaf</tissue>
    </source>
</reference>
<gene>
    <name evidence="1" type="ORF">RIF29_29238</name>
</gene>
<keyword evidence="2" id="KW-1185">Reference proteome</keyword>
<proteinExistence type="predicted"/>
<evidence type="ECO:0000313" key="1">
    <source>
        <dbReference type="EMBL" id="KAK7255816.1"/>
    </source>
</evidence>
<dbReference type="AlphaFoldDB" id="A0AAN9EEF7"/>
<accession>A0AAN9EEF7</accession>